<dbReference type="Pfam" id="PF07525">
    <property type="entry name" value="SOCS_box"/>
    <property type="match status" value="1"/>
</dbReference>
<dbReference type="PANTHER" id="PTHR16517">
    <property type="entry name" value="TUBBY-RELATED"/>
    <property type="match status" value="1"/>
</dbReference>
<dbReference type="SMART" id="SM00320">
    <property type="entry name" value="WD40"/>
    <property type="match status" value="2"/>
</dbReference>
<evidence type="ECO:0000313" key="18">
    <source>
        <dbReference type="Proteomes" id="UP000566440"/>
    </source>
</evidence>
<dbReference type="SUPFAM" id="SSF49842">
    <property type="entry name" value="TNF-like"/>
    <property type="match status" value="1"/>
</dbReference>
<dbReference type="GO" id="GO:0016567">
    <property type="term" value="P:protein ubiquitination"/>
    <property type="evidence" value="ECO:0007669"/>
    <property type="project" value="UniProtKB-UniPathway"/>
</dbReference>
<dbReference type="Gene3D" id="3.20.90.10">
    <property type="entry name" value="Tubby Protein, Chain A"/>
    <property type="match status" value="1"/>
</dbReference>
<organism evidence="17 18">
    <name type="scientific">Galbula dea</name>
    <dbReference type="NCBI Taxonomy" id="1109041"/>
    <lineage>
        <taxon>Eukaryota</taxon>
        <taxon>Metazoa</taxon>
        <taxon>Chordata</taxon>
        <taxon>Craniata</taxon>
        <taxon>Vertebrata</taxon>
        <taxon>Euteleostomi</taxon>
        <taxon>Archelosauria</taxon>
        <taxon>Archosauria</taxon>
        <taxon>Dinosauria</taxon>
        <taxon>Saurischia</taxon>
        <taxon>Theropoda</taxon>
        <taxon>Coelurosauria</taxon>
        <taxon>Aves</taxon>
        <taxon>Neognathae</taxon>
        <taxon>Neoaves</taxon>
        <taxon>Telluraves</taxon>
        <taxon>Coraciimorphae</taxon>
        <taxon>Piciformes</taxon>
        <taxon>Galbulidae</taxon>
        <taxon>Galbula</taxon>
    </lineage>
</organism>
<evidence type="ECO:0000256" key="11">
    <source>
        <dbReference type="ARBA" id="ARBA00071888"/>
    </source>
</evidence>
<proteinExistence type="inferred from homology"/>
<evidence type="ECO:0000256" key="14">
    <source>
        <dbReference type="PROSITE-ProRule" id="PRU00221"/>
    </source>
</evidence>
<comment type="similarity">
    <text evidence="3">Belongs to the TUB family.</text>
</comment>
<dbReference type="FunFam" id="3.20.90.10:FF:000002">
    <property type="entry name" value="Tubby like protein 4"/>
    <property type="match status" value="1"/>
</dbReference>
<evidence type="ECO:0000256" key="7">
    <source>
        <dbReference type="ARBA" id="ARBA00022574"/>
    </source>
</evidence>
<evidence type="ECO:0000256" key="1">
    <source>
        <dbReference type="ARBA" id="ARBA00004496"/>
    </source>
</evidence>
<comment type="pathway">
    <text evidence="2">Protein modification; protein ubiquitination.</text>
</comment>
<keyword evidence="7 14" id="KW-0853">WD repeat</keyword>
<dbReference type="PROSITE" id="PS50082">
    <property type="entry name" value="WD_REPEATS_2"/>
    <property type="match status" value="1"/>
</dbReference>
<feature type="non-terminal residue" evidence="17">
    <location>
        <position position="1"/>
    </location>
</feature>
<feature type="non-terminal residue" evidence="17">
    <location>
        <position position="1533"/>
    </location>
</feature>
<dbReference type="Gene3D" id="2.130.10.10">
    <property type="entry name" value="YVTN repeat-like/Quinoprotein amine dehydrogenase"/>
    <property type="match status" value="1"/>
</dbReference>
<evidence type="ECO:0000256" key="5">
    <source>
        <dbReference type="ARBA" id="ARBA00022490"/>
    </source>
</evidence>
<feature type="compositionally biased region" description="Acidic residues" evidence="15">
    <location>
        <begin position="226"/>
        <end position="236"/>
    </location>
</feature>
<feature type="region of interest" description="Disordered" evidence="15">
    <location>
        <begin position="1363"/>
        <end position="1423"/>
    </location>
</feature>
<protein>
    <recommendedName>
        <fullName evidence="11">Tubby-related protein 4</fullName>
    </recommendedName>
    <alternativeName>
        <fullName evidence="13">Tubby superfamily protein</fullName>
    </alternativeName>
    <alternativeName>
        <fullName evidence="12">Tubby-like protein 4</fullName>
    </alternativeName>
</protein>
<dbReference type="PROSITE" id="PS50225">
    <property type="entry name" value="SOCS"/>
    <property type="match status" value="1"/>
</dbReference>
<sequence>MYAAVEHGPVLCSDSNILCLSWKGRVPKSEKEKPVCRRRYYEEGWLATGNGRGVVGVTFTSSHCRRDRNTPQRINFNLRGHNSEVVLVRWNEPFQKLATCDADGGIFVWIQYEGRWSVELVNDRGAQVSDFTWSHDGTQALISYRDGFVLVGSVSGQRHWSSEINLESQITCGIWTPDDQQVLFGTADGQVIVMDCHGRMLAHVLLHESDGILSMSWNYPSFLVEDSSESDTDSDDYSPPQDGPAAYPVPVQNTKPLLTVSFTSGDISLMNNYDDLSPTIIRSGLKDVVVQWCTQGDLLAVAGMEKQSQLVDLSSGSLMKSALVKFYNVRGEHIYTLETPVQRPIISICWGHRDSRLLMASGPALYVVRVEHRVSSLQLLCQQSIASCLRDDKDISKLTLPPRLCSYLTTAFIPTIKPPIPDPNNMRDFVSYPTAGNERLHCTMKRTEDDPEVGGPCYTLYLEYLGGLVPILKGRRISKLRPEFVIMDPKTDGKADEIYGNSLISTVIDSCNCSDSSDIELSDDWAAKKSPKISRASKSPKLPRINIEARKSPKMSRAAQEISRSPRLPIRKPSIGSPSLTRREFPLEDITQHNYLAQVTSNIWGTKFKIVGLAAFLPTNLGAVIYKTSLLHLQPRQMTIYLPEVRKISMDYINLPVFNPNVFSEDEDDLPVPGAPGAPASSPPCTVNIPIAPIHSSAQAMSPTQSIGLVQSLLANQNVQLDVLANPPAEAGGEGAGPFPGAPGRFPVPGAGALAGGELGRAAPAPPALAPPLPAPPAITLADLRDHGDREHEPPPKAKALRPGPQLVEGDAVVFGATQELQLNKMNPPPPYPGTIPAPPPAALPPPSAPPQPPLDLCLKKGEFSLYPAGHYQTPLGYERITTFDSSGNVEEVCRPRTRMLCAQSTYTLPGPGSSATLRITAAEKKMQQPCASATLNRLTVPRYSIPTGDPPPYPDIASQLSQGRSITQRLDSSIIHATLRRNSREAALKMAQLVDGQRATLQLPPKAKSSAVTAQYQQRVPTALYTCSQCSGSQHSSVIAHSVSTSPLASQSSYSLLSPPDNSHDRADYVNSAFTEDEALSQHCPVEKSVRHVPMSLTEAALSVKRPPPYQWDPMVSEEIWVPQERTSQSSVPNNPLKPSPLIIGQAQHLDMSRVPFVSPKSPTSPTATFQTSYGVGVPYPGSYSAPPLPGMQPPCSPKEPLAPTQFAQQEPTVVLQPGYPSNLSYCPLPPMYPGSSTCSSLQLPPIALHPWNSYSTCPPVQNPQGTLPSKPLLVVEKPVMSPPPTELQGHMGTEVMVETADTFQEVLSLTESPVPQRTDKFGKKSRKRLDSRAEEGNMQAITEGKVKKEARTLTDFNSLISSPRLGREKKKVKSQKDQLKTKKLNKTNEFQDSSESEPELFISGDELMNQSQGSKKGWKTKRSLRTASELDEFKCRKASEKEDGRLGSQGFVYVMANKQPLWNEATQVYQLDFGGRVTQESAKNFQIELEGRQVMQFGRIDGNAYILDFQYPFSAVQAFAVALANVTQRLK</sequence>
<keyword evidence="6" id="KW-0597">Phosphoprotein</keyword>
<dbReference type="InterPro" id="IPR056159">
    <property type="entry name" value="Beta-prop_IFT121_TULP_N"/>
</dbReference>
<keyword evidence="5" id="KW-0963">Cytoplasm</keyword>
<dbReference type="GO" id="GO:0005737">
    <property type="term" value="C:cytoplasm"/>
    <property type="evidence" value="ECO:0007669"/>
    <property type="project" value="UniProtKB-SubCell"/>
</dbReference>
<feature type="domain" description="SOCS box" evidence="16">
    <location>
        <begin position="373"/>
        <end position="414"/>
    </location>
</feature>
<evidence type="ECO:0000256" key="8">
    <source>
        <dbReference type="ARBA" id="ARBA00022737"/>
    </source>
</evidence>
<keyword evidence="8" id="KW-0677">Repeat</keyword>
<dbReference type="SUPFAM" id="SSF54518">
    <property type="entry name" value="Tubby C-terminal domain-like"/>
    <property type="match status" value="1"/>
</dbReference>
<dbReference type="FunFam" id="2.130.10.10:FF:000262">
    <property type="entry name" value="Tubby like protein 4"/>
    <property type="match status" value="1"/>
</dbReference>
<feature type="region of interest" description="Disordered" evidence="15">
    <location>
        <begin position="226"/>
        <end position="249"/>
    </location>
</feature>
<evidence type="ECO:0000256" key="4">
    <source>
        <dbReference type="ARBA" id="ARBA00022481"/>
    </source>
</evidence>
<feature type="region of interest" description="Disordered" evidence="15">
    <location>
        <begin position="827"/>
        <end position="850"/>
    </location>
</feature>
<dbReference type="InterPro" id="IPR036322">
    <property type="entry name" value="WD40_repeat_dom_sf"/>
</dbReference>
<dbReference type="Proteomes" id="UP000566440">
    <property type="component" value="Unassembled WGS sequence"/>
</dbReference>
<comment type="subcellular location">
    <subcellularLocation>
        <location evidence="1">Cytoplasm</location>
    </subcellularLocation>
</comment>
<dbReference type="InterPro" id="IPR000007">
    <property type="entry name" value="Tubby_C"/>
</dbReference>
<dbReference type="InterPro" id="IPR025659">
    <property type="entry name" value="Tubby-like_C"/>
</dbReference>
<dbReference type="UniPathway" id="UPA00143"/>
<comment type="caution">
    <text evidence="17">The sequence shown here is derived from an EMBL/GenBank/DDBJ whole genome shotgun (WGS) entry which is preliminary data.</text>
</comment>
<evidence type="ECO:0000259" key="16">
    <source>
        <dbReference type="PROSITE" id="PS50225"/>
    </source>
</evidence>
<keyword evidence="4" id="KW-0488">Methylation</keyword>
<dbReference type="EMBL" id="VWZX01000359">
    <property type="protein sequence ID" value="NXI34607.1"/>
    <property type="molecule type" value="Genomic_DNA"/>
</dbReference>
<feature type="compositionally biased region" description="Basic and acidic residues" evidence="15">
    <location>
        <begin position="1319"/>
        <end position="1337"/>
    </location>
</feature>
<dbReference type="SMART" id="SM00969">
    <property type="entry name" value="SOCS_box"/>
    <property type="match status" value="1"/>
</dbReference>
<dbReference type="InterPro" id="IPR015943">
    <property type="entry name" value="WD40/YVTN_repeat-like_dom_sf"/>
</dbReference>
<evidence type="ECO:0000256" key="6">
    <source>
        <dbReference type="ARBA" id="ARBA00022553"/>
    </source>
</evidence>
<accession>A0A7K9SEH1</accession>
<dbReference type="PROSITE" id="PS50294">
    <property type="entry name" value="WD_REPEATS_REGION"/>
    <property type="match status" value="1"/>
</dbReference>
<dbReference type="SUPFAM" id="SSF50978">
    <property type="entry name" value="WD40 repeat-like"/>
    <property type="match status" value="1"/>
</dbReference>
<evidence type="ECO:0000256" key="2">
    <source>
        <dbReference type="ARBA" id="ARBA00004906"/>
    </source>
</evidence>
<evidence type="ECO:0000256" key="15">
    <source>
        <dbReference type="SAM" id="MobiDB-lite"/>
    </source>
</evidence>
<evidence type="ECO:0000256" key="10">
    <source>
        <dbReference type="ARBA" id="ARBA00056629"/>
    </source>
</evidence>
<reference evidence="17 18" key="1">
    <citation type="submission" date="2019-09" db="EMBL/GenBank/DDBJ databases">
        <title>Bird 10,000 Genomes (B10K) Project - Family phase.</title>
        <authorList>
            <person name="Zhang G."/>
        </authorList>
    </citation>
    <scope>NUCLEOTIDE SEQUENCE [LARGE SCALE GENOMIC DNA]</scope>
    <source>
        <strain evidence="17">B10K-DU-001-62</strain>
        <tissue evidence="17">Muscle</tissue>
    </source>
</reference>
<feature type="region of interest" description="Disordered" evidence="15">
    <location>
        <begin position="1317"/>
        <end position="1337"/>
    </location>
</feature>
<gene>
    <name evidence="17" type="primary">Tulp4</name>
    <name evidence="17" type="ORF">GALDEA_R03274</name>
</gene>
<dbReference type="OrthoDB" id="8775810at2759"/>
<keyword evidence="18" id="KW-1185">Reference proteome</keyword>
<dbReference type="Pfam" id="PF01167">
    <property type="entry name" value="Tub"/>
    <property type="match status" value="1"/>
</dbReference>
<keyword evidence="9" id="KW-0833">Ubl conjugation pathway</keyword>
<dbReference type="PANTHER" id="PTHR16517:SF2">
    <property type="entry name" value="TUBBY-RELATED PROTEIN 4"/>
    <property type="match status" value="1"/>
</dbReference>
<comment type="function">
    <text evidence="10">May be a substrate-recognition component of a SCF-like ECS (Elongin-Cullin-SOCS-box protein) E3 ubiquitin ligase complex which mediates the ubiquitination and subsequent proteasomal degradation of target proteins.</text>
</comment>
<name>A0A7K9SEH1_9PICI</name>
<dbReference type="InterPro" id="IPR001496">
    <property type="entry name" value="SOCS_box"/>
</dbReference>
<dbReference type="InterPro" id="IPR008983">
    <property type="entry name" value="Tumour_necrosis_fac-like_dom"/>
</dbReference>
<evidence type="ECO:0000256" key="3">
    <source>
        <dbReference type="ARBA" id="ARBA00007129"/>
    </source>
</evidence>
<dbReference type="InterPro" id="IPR001680">
    <property type="entry name" value="WD40_rpt"/>
</dbReference>
<evidence type="ECO:0000256" key="12">
    <source>
        <dbReference type="ARBA" id="ARBA00075708"/>
    </source>
</evidence>
<evidence type="ECO:0000256" key="13">
    <source>
        <dbReference type="ARBA" id="ARBA00077697"/>
    </source>
</evidence>
<evidence type="ECO:0000313" key="17">
    <source>
        <dbReference type="EMBL" id="NXI34607.1"/>
    </source>
</evidence>
<evidence type="ECO:0000256" key="9">
    <source>
        <dbReference type="ARBA" id="ARBA00022786"/>
    </source>
</evidence>
<feature type="repeat" description="WD" evidence="14">
    <location>
        <begin position="78"/>
        <end position="109"/>
    </location>
</feature>
<dbReference type="Pfam" id="PF24797">
    <property type="entry name" value="Beta-prop_WDR35_TULP_N"/>
    <property type="match status" value="1"/>
</dbReference>